<dbReference type="EMBL" id="LIIK01000059">
    <property type="protein sequence ID" value="KQM08184.1"/>
    <property type="molecule type" value="Genomic_DNA"/>
</dbReference>
<dbReference type="Pfam" id="PF00313">
    <property type="entry name" value="CSD"/>
    <property type="match status" value="1"/>
</dbReference>
<feature type="region of interest" description="Disordered" evidence="1">
    <location>
        <begin position="319"/>
        <end position="341"/>
    </location>
</feature>
<dbReference type="SUPFAM" id="SSF50249">
    <property type="entry name" value="Nucleic acid-binding proteins"/>
    <property type="match status" value="1"/>
</dbReference>
<dbReference type="Pfam" id="PF01936">
    <property type="entry name" value="NYN"/>
    <property type="match status" value="1"/>
</dbReference>
<reference evidence="3" key="1">
    <citation type="submission" date="2015-08" db="EMBL/GenBank/DDBJ databases">
        <title>Candidatus Bacteriodes Periocalifornicus.</title>
        <authorList>
            <person name="McLean J.S."/>
            <person name="Kelley S."/>
        </authorList>
    </citation>
    <scope>NUCLEOTIDE SEQUENCE [LARGE SCALE GENOMIC DNA]</scope>
    <source>
        <strain evidence="3">12B</strain>
    </source>
</reference>
<evidence type="ECO:0000313" key="4">
    <source>
        <dbReference type="Proteomes" id="UP000054172"/>
    </source>
</evidence>
<dbReference type="PANTHER" id="PTHR35458:SF8">
    <property type="entry name" value="SLR0650 PROTEIN"/>
    <property type="match status" value="1"/>
</dbReference>
<evidence type="ECO:0000259" key="2">
    <source>
        <dbReference type="PROSITE" id="PS51857"/>
    </source>
</evidence>
<proteinExistence type="predicted"/>
<sequence length="341" mass="38767">MAERLIKIGVFYDGNYFLHVSNYYNYIHASQQRLSLAGFHRFICHVVAEHEGVDVKKCCITNAHYFRGRLSAQEALQRGNQLYNDRVFDDVLMSLGVTSHYLPLRTRNGRKEEKGIDVWFALEAYEQALRAQFDILVLITADGEYVPLVRKVNALGARTMLLNWEFTYRDDTGRSIVTRTSQDLLQEVTYPVAAHELIERGLQGGVPYVKDLFLQADPNRPAAGGDDERDYTPDYGHDEVHGYGVVGAGRTGGETPDLPIDAPVYRGVIMNVNKLRGYGFIKYPPNNLFFFHQEVEGCEFADLQIGDEVTFQLGENDEGQEVAKHVRREPQPSYSTDSKRF</sequence>
<protein>
    <recommendedName>
        <fullName evidence="2">CSD domain-containing protein</fullName>
    </recommendedName>
</protein>
<dbReference type="Proteomes" id="UP000054172">
    <property type="component" value="Unassembled WGS sequence"/>
</dbReference>
<dbReference type="InterPro" id="IPR021139">
    <property type="entry name" value="NYN"/>
</dbReference>
<comment type="caution">
    <text evidence="3">The sequence shown here is derived from an EMBL/GenBank/DDBJ whole genome shotgun (WGS) entry which is preliminary data.</text>
</comment>
<dbReference type="InterPro" id="IPR002059">
    <property type="entry name" value="CSP_DNA-bd"/>
</dbReference>
<dbReference type="GO" id="GO:0004540">
    <property type="term" value="F:RNA nuclease activity"/>
    <property type="evidence" value="ECO:0007669"/>
    <property type="project" value="InterPro"/>
</dbReference>
<dbReference type="InterPro" id="IPR047140">
    <property type="entry name" value="LabA"/>
</dbReference>
<feature type="compositionally biased region" description="Basic and acidic residues" evidence="1">
    <location>
        <begin position="321"/>
        <end position="330"/>
    </location>
</feature>
<feature type="domain" description="CSD" evidence="2">
    <location>
        <begin position="264"/>
        <end position="328"/>
    </location>
</feature>
<dbReference type="GO" id="GO:0003676">
    <property type="term" value="F:nucleic acid binding"/>
    <property type="evidence" value="ECO:0007669"/>
    <property type="project" value="InterPro"/>
</dbReference>
<dbReference type="InterPro" id="IPR012340">
    <property type="entry name" value="NA-bd_OB-fold"/>
</dbReference>
<gene>
    <name evidence="3" type="ORF">AL399_08690</name>
</gene>
<dbReference type="PROSITE" id="PS51857">
    <property type="entry name" value="CSD_2"/>
    <property type="match status" value="1"/>
</dbReference>
<dbReference type="PATRIC" id="fig|1702214.3.peg.135"/>
<evidence type="ECO:0000256" key="1">
    <source>
        <dbReference type="SAM" id="MobiDB-lite"/>
    </source>
</evidence>
<feature type="compositionally biased region" description="Polar residues" evidence="1">
    <location>
        <begin position="332"/>
        <end position="341"/>
    </location>
</feature>
<evidence type="ECO:0000313" key="3">
    <source>
        <dbReference type="EMBL" id="KQM08184.1"/>
    </source>
</evidence>
<keyword evidence="4" id="KW-1185">Reference proteome</keyword>
<accession>A0A0Q4B4R7</accession>
<name>A0A0Q4B4R7_9BACT</name>
<dbReference type="Gene3D" id="3.40.50.1010">
    <property type="entry name" value="5'-nuclease"/>
    <property type="match status" value="1"/>
</dbReference>
<dbReference type="Gene3D" id="2.40.50.140">
    <property type="entry name" value="Nucleic acid-binding proteins"/>
    <property type="match status" value="1"/>
</dbReference>
<dbReference type="AlphaFoldDB" id="A0A0Q4B4R7"/>
<organism evidence="3 4">
    <name type="scientific">Candidatus [Bacteroides] periocalifornicus</name>
    <dbReference type="NCBI Taxonomy" id="1702214"/>
    <lineage>
        <taxon>Bacteria</taxon>
        <taxon>Pseudomonadati</taxon>
        <taxon>Bacteroidota</taxon>
    </lineage>
</organism>
<dbReference type="STRING" id="1702214.AL399_08690"/>
<dbReference type="PANTHER" id="PTHR35458">
    <property type="entry name" value="SLR0755 PROTEIN"/>
    <property type="match status" value="1"/>
</dbReference>